<dbReference type="GO" id="GO:0018491">
    <property type="term" value="F:2-oxobutyrate synthase activity"/>
    <property type="evidence" value="ECO:0007669"/>
    <property type="project" value="UniProtKB-ARBA"/>
</dbReference>
<feature type="domain" description="Pyruvate/ketoisovalerate oxidoreductase catalytic" evidence="6">
    <location>
        <begin position="14"/>
        <end position="215"/>
    </location>
</feature>
<dbReference type="PANTHER" id="PTHR32154:SF16">
    <property type="entry name" value="PYRUVATE FLAVODOXIN_FERREDOXIN OXIDOREDUCTASE DOMAIN PROTEIN"/>
    <property type="match status" value="1"/>
</dbReference>
<accession>A0A7C2VF29</accession>
<evidence type="ECO:0000313" key="9">
    <source>
        <dbReference type="EMBL" id="HEW64047.1"/>
    </source>
</evidence>
<gene>
    <name evidence="9" type="ORF">ENO39_03215</name>
</gene>
<dbReference type="Pfam" id="PF01558">
    <property type="entry name" value="POR"/>
    <property type="match status" value="1"/>
</dbReference>
<evidence type="ECO:0000256" key="2">
    <source>
        <dbReference type="ARBA" id="ARBA00012691"/>
    </source>
</evidence>
<evidence type="ECO:0000259" key="6">
    <source>
        <dbReference type="Pfam" id="PF01558"/>
    </source>
</evidence>
<dbReference type="InterPro" id="IPR022367">
    <property type="entry name" value="2-oxoacid/accept_OxRdtase_asu"/>
</dbReference>
<evidence type="ECO:0000256" key="1">
    <source>
        <dbReference type="ARBA" id="ARBA00011631"/>
    </source>
</evidence>
<dbReference type="GO" id="GO:0006979">
    <property type="term" value="P:response to oxidative stress"/>
    <property type="evidence" value="ECO:0007669"/>
    <property type="project" value="TreeGrafter"/>
</dbReference>
<sequence length="633" mass="70647">MNDEINIILGGPQGGGIDTSMSVIVRGLGRSGYGVIAEREYFSNIAGRHSYAHIRIKSSEIPLSIRYPVQLLASLDAETIFVHYKDVEEGGILIYNKSDEEKKLSEIVSLEESMREKISKELEEKGISDKVSSLLSFLENERKIKLVSFNYNEILRRIAEMHKLPLSYMSRYLSSILVGAVWSVLELNLDDLMYSYSIQFKGRSDRVQHNIELVKEVGKIVKTNNAHIKLEPGKLKGSKRLIVSGNDIVAIGKIVGGERFESYYPITPAVDECLLLERLAYSKFQDNNLGNLLVLQTEDEIAAATSAIGAALAGVRSSTSTSGPGFDLMAESISFAGMNEVPFVITFYQRAGPSTGMATRGGQGDLFTAIFSGHGEFARVVLSSGDHTEAFYDAIEAFNIAEKYQLPVIHLLDKFLANTLSVIPIPELEKVSIERGIIVNDTKNYKRFDLSSLISPRAFIGSNSVMWYTGDEHDEIGHISEDPENRKKMYEKRIKKLELVSKETPEDKKLSIYGSENFDFLLLGWGSVKGASVEAIKELKSEGMNGAYINVKMLWPFPSEEVKKYLKISEDIIAIDYTYDSLISKLVKMSSGINIEKSIVKYNGRPITIDEVKKSIKLILEKREKRVVLEHGA</sequence>
<dbReference type="InterPro" id="IPR029061">
    <property type="entry name" value="THDP-binding"/>
</dbReference>
<dbReference type="GO" id="GO:0019164">
    <property type="term" value="F:pyruvate synthase activity"/>
    <property type="evidence" value="ECO:0007669"/>
    <property type="project" value="UniProtKB-ARBA"/>
</dbReference>
<reference evidence="9" key="1">
    <citation type="journal article" date="2020" name="mSystems">
        <title>Genome- and Community-Level Interaction Insights into Carbon Utilization and Element Cycling Functions of Hydrothermarchaeota in Hydrothermal Sediment.</title>
        <authorList>
            <person name="Zhou Z."/>
            <person name="Liu Y."/>
            <person name="Xu W."/>
            <person name="Pan J."/>
            <person name="Luo Z.H."/>
            <person name="Li M."/>
        </authorList>
    </citation>
    <scope>NUCLEOTIDE SEQUENCE [LARGE SCALE GENOMIC DNA]</scope>
    <source>
        <strain evidence="9">SpSt-1261</strain>
    </source>
</reference>
<keyword evidence="3" id="KW-0560">Oxidoreductase</keyword>
<proteinExistence type="predicted"/>
<dbReference type="AlphaFoldDB" id="A0A7C2VF29"/>
<feature type="domain" description="Pyruvate flavodoxin/ferredoxin oxidoreductase pyrimidine binding" evidence="7">
    <location>
        <begin position="255"/>
        <end position="492"/>
    </location>
</feature>
<name>A0A7C2VF29_9CREN</name>
<dbReference type="PANTHER" id="PTHR32154">
    <property type="entry name" value="PYRUVATE-FLAVODOXIN OXIDOREDUCTASE-RELATED"/>
    <property type="match status" value="1"/>
</dbReference>
<dbReference type="SUPFAM" id="SSF53323">
    <property type="entry name" value="Pyruvate-ferredoxin oxidoreductase, PFOR, domain III"/>
    <property type="match status" value="1"/>
</dbReference>
<dbReference type="Pfam" id="PF17147">
    <property type="entry name" value="PFOR_II"/>
    <property type="match status" value="1"/>
</dbReference>
<comment type="subunit">
    <text evidence="1">Heterodimer composed of an alpha and a beta subunit.</text>
</comment>
<organism evidence="9">
    <name type="scientific">Fervidicoccus fontis</name>
    <dbReference type="NCBI Taxonomy" id="683846"/>
    <lineage>
        <taxon>Archaea</taxon>
        <taxon>Thermoproteota</taxon>
        <taxon>Thermoprotei</taxon>
        <taxon>Fervidicoccales</taxon>
        <taxon>Fervidicoccaceae</taxon>
        <taxon>Fervidicoccus</taxon>
    </lineage>
</organism>
<dbReference type="NCBIfam" id="TIGR03710">
    <property type="entry name" value="OAFO_sf"/>
    <property type="match status" value="1"/>
</dbReference>
<comment type="catalytic activity">
    <reaction evidence="5">
        <text>a 2-oxocarboxylate + 2 oxidized [2Fe-2S]-[ferredoxin] + CoA = an acyl-CoA + 2 reduced [2Fe-2S]-[ferredoxin] + CO2 + H(+)</text>
        <dbReference type="Rhea" id="RHEA:42316"/>
        <dbReference type="Rhea" id="RHEA-COMP:10000"/>
        <dbReference type="Rhea" id="RHEA-COMP:10001"/>
        <dbReference type="ChEBI" id="CHEBI:15378"/>
        <dbReference type="ChEBI" id="CHEBI:16526"/>
        <dbReference type="ChEBI" id="CHEBI:33737"/>
        <dbReference type="ChEBI" id="CHEBI:33738"/>
        <dbReference type="ChEBI" id="CHEBI:35179"/>
        <dbReference type="ChEBI" id="CHEBI:57287"/>
        <dbReference type="ChEBI" id="CHEBI:58342"/>
        <dbReference type="EC" id="1.2.7.11"/>
    </reaction>
</comment>
<dbReference type="RefSeq" id="WP_272985374.1">
    <property type="nucleotide sequence ID" value="NZ_DSFH01000046.1"/>
</dbReference>
<dbReference type="SUPFAM" id="SSF52518">
    <property type="entry name" value="Thiamin diphosphate-binding fold (THDP-binding)"/>
    <property type="match status" value="1"/>
</dbReference>
<dbReference type="Proteomes" id="UP000886076">
    <property type="component" value="Unassembled WGS sequence"/>
</dbReference>
<evidence type="ECO:0000256" key="4">
    <source>
        <dbReference type="ARBA" id="ARBA00023317"/>
    </source>
</evidence>
<dbReference type="InterPro" id="IPR050722">
    <property type="entry name" value="Pyruvate:ferred/Flavod_OxRd"/>
</dbReference>
<dbReference type="Pfam" id="PF01855">
    <property type="entry name" value="POR_N"/>
    <property type="match status" value="1"/>
</dbReference>
<dbReference type="Gene3D" id="3.40.920.10">
    <property type="entry name" value="Pyruvate-ferredoxin oxidoreductase, PFOR, domain III"/>
    <property type="match status" value="1"/>
</dbReference>
<protein>
    <recommendedName>
        <fullName evidence="2">2-oxoacid oxidoreductase (ferredoxin)</fullName>
        <ecNumber evidence="2">1.2.7.11</ecNumber>
    </recommendedName>
</protein>
<dbReference type="Gene3D" id="3.40.50.920">
    <property type="match status" value="1"/>
</dbReference>
<dbReference type="InterPro" id="IPR053400">
    <property type="entry name" value="2-oxoacid_Fdx_oxidoreductase"/>
</dbReference>
<dbReference type="EMBL" id="DSFH01000046">
    <property type="protein sequence ID" value="HEW64047.1"/>
    <property type="molecule type" value="Genomic_DNA"/>
</dbReference>
<evidence type="ECO:0000259" key="8">
    <source>
        <dbReference type="Pfam" id="PF17147"/>
    </source>
</evidence>
<dbReference type="EC" id="1.2.7.11" evidence="2"/>
<evidence type="ECO:0000259" key="7">
    <source>
        <dbReference type="Pfam" id="PF01855"/>
    </source>
</evidence>
<evidence type="ECO:0000256" key="5">
    <source>
        <dbReference type="ARBA" id="ARBA00048893"/>
    </source>
</evidence>
<dbReference type="InterPro" id="IPR033412">
    <property type="entry name" value="PFOR_II"/>
</dbReference>
<dbReference type="Gene3D" id="3.40.50.970">
    <property type="match status" value="1"/>
</dbReference>
<dbReference type="CDD" id="cd07034">
    <property type="entry name" value="TPP_PYR_PFOR_IOR-alpha_like"/>
    <property type="match status" value="1"/>
</dbReference>
<dbReference type="SUPFAM" id="SSF52922">
    <property type="entry name" value="TK C-terminal domain-like"/>
    <property type="match status" value="1"/>
</dbReference>
<feature type="domain" description="Pyruvate:ferredoxin oxidoreductase core" evidence="8">
    <location>
        <begin position="519"/>
        <end position="612"/>
    </location>
</feature>
<dbReference type="InterPro" id="IPR002869">
    <property type="entry name" value="Pyrv_flavodox_OxRed_cen"/>
</dbReference>
<dbReference type="NCBIfam" id="NF041170">
    <property type="entry name" value="Oxoac_fdxalpha_Archa"/>
    <property type="match status" value="1"/>
</dbReference>
<dbReference type="InterPro" id="IPR002880">
    <property type="entry name" value="Pyrv_Fd/Flavodoxin_OxRdtase_N"/>
</dbReference>
<dbReference type="InterPro" id="IPR019752">
    <property type="entry name" value="Pyrv/ketoisovalerate_OxRed_cat"/>
</dbReference>
<dbReference type="InterPro" id="IPR009014">
    <property type="entry name" value="Transketo_C/PFOR_II"/>
</dbReference>
<keyword evidence="4" id="KW-0670">Pyruvate</keyword>
<evidence type="ECO:0000256" key="3">
    <source>
        <dbReference type="ARBA" id="ARBA00023002"/>
    </source>
</evidence>
<dbReference type="FunFam" id="3.40.50.970:FF:000022">
    <property type="entry name" value="2-oxoglutarate ferredoxin oxidoreductase alpha subunit"/>
    <property type="match status" value="1"/>
</dbReference>
<comment type="caution">
    <text evidence="9">The sequence shown here is derived from an EMBL/GenBank/DDBJ whole genome shotgun (WGS) entry which is preliminary data.</text>
</comment>